<dbReference type="AlphaFoldDB" id="A0A0C2JG34"/>
<accession>A0A0C2JG34</accession>
<protein>
    <submittedName>
        <fullName evidence="1">Uncharacterized protein</fullName>
    </submittedName>
</protein>
<organism evidence="1 2">
    <name type="scientific">Thelohanellus kitauei</name>
    <name type="common">Myxosporean</name>
    <dbReference type="NCBI Taxonomy" id="669202"/>
    <lineage>
        <taxon>Eukaryota</taxon>
        <taxon>Metazoa</taxon>
        <taxon>Cnidaria</taxon>
        <taxon>Myxozoa</taxon>
        <taxon>Myxosporea</taxon>
        <taxon>Bivalvulida</taxon>
        <taxon>Platysporina</taxon>
        <taxon>Myxobolidae</taxon>
        <taxon>Thelohanellus</taxon>
    </lineage>
</organism>
<name>A0A0C2JG34_THEKT</name>
<gene>
    <name evidence="1" type="ORF">RF11_03730</name>
</gene>
<sequence>MHCSENLPVHTLRALTLNRSPSAHTIGYFKHSCSPPAHIKLQLTHLIMSHSGKPILPAHTFLNTHDRDFRMGLTGHDTFLVSPELKIACQPAFLCFSKVNGRPPYQSVAPYSPL</sequence>
<evidence type="ECO:0000313" key="2">
    <source>
        <dbReference type="Proteomes" id="UP000031668"/>
    </source>
</evidence>
<evidence type="ECO:0000313" key="1">
    <source>
        <dbReference type="EMBL" id="KII68158.1"/>
    </source>
</evidence>
<reference evidence="1 2" key="1">
    <citation type="journal article" date="2014" name="Genome Biol. Evol.">
        <title>The genome of the myxosporean Thelohanellus kitauei shows adaptations to nutrient acquisition within its fish host.</title>
        <authorList>
            <person name="Yang Y."/>
            <person name="Xiong J."/>
            <person name="Zhou Z."/>
            <person name="Huo F."/>
            <person name="Miao W."/>
            <person name="Ran C."/>
            <person name="Liu Y."/>
            <person name="Zhang J."/>
            <person name="Feng J."/>
            <person name="Wang M."/>
            <person name="Wang M."/>
            <person name="Wang L."/>
            <person name="Yao B."/>
        </authorList>
    </citation>
    <scope>NUCLEOTIDE SEQUENCE [LARGE SCALE GENOMIC DNA]</scope>
    <source>
        <strain evidence="1">Wuqing</strain>
    </source>
</reference>
<comment type="caution">
    <text evidence="1">The sequence shown here is derived from an EMBL/GenBank/DDBJ whole genome shotgun (WGS) entry which is preliminary data.</text>
</comment>
<proteinExistence type="predicted"/>
<dbReference type="Proteomes" id="UP000031668">
    <property type="component" value="Unassembled WGS sequence"/>
</dbReference>
<keyword evidence="2" id="KW-1185">Reference proteome</keyword>
<dbReference type="EMBL" id="JWZT01002922">
    <property type="protein sequence ID" value="KII68158.1"/>
    <property type="molecule type" value="Genomic_DNA"/>
</dbReference>